<evidence type="ECO:0000313" key="1">
    <source>
        <dbReference type="EMBL" id="CUN56223.1"/>
    </source>
</evidence>
<dbReference type="InterPro" id="IPR012674">
    <property type="entry name" value="Calycin"/>
</dbReference>
<comment type="caution">
    <text evidence="1">The sequence shown here is derived from an EMBL/GenBank/DDBJ whole genome shotgun (WGS) entry which is preliminary data.</text>
</comment>
<keyword evidence="1" id="KW-0456">Lyase</keyword>
<keyword evidence="2" id="KW-1185">Reference proteome</keyword>
<accession>A0ABM9UMT8</accession>
<dbReference type="Proteomes" id="UP000095488">
    <property type="component" value="Unassembled WGS sequence"/>
</dbReference>
<dbReference type="CDD" id="cd14241">
    <property type="entry name" value="PAD"/>
    <property type="match status" value="1"/>
</dbReference>
<evidence type="ECO:0000313" key="2">
    <source>
        <dbReference type="Proteomes" id="UP000095488"/>
    </source>
</evidence>
<dbReference type="Gene3D" id="2.40.128.20">
    <property type="match status" value="1"/>
</dbReference>
<dbReference type="GO" id="GO:0016829">
    <property type="term" value="F:lyase activity"/>
    <property type="evidence" value="ECO:0007669"/>
    <property type="project" value="UniProtKB-KW"/>
</dbReference>
<dbReference type="PANTHER" id="PTHR40087:SF1">
    <property type="entry name" value="PHENOLIC ACID DECARBOXYLASE PADC"/>
    <property type="match status" value="1"/>
</dbReference>
<dbReference type="Pfam" id="PF05870">
    <property type="entry name" value="PA_decarbox"/>
    <property type="match status" value="1"/>
</dbReference>
<dbReference type="RefSeq" id="WP_055257381.1">
    <property type="nucleotide sequence ID" value="NZ_CABIXL010000002.1"/>
</dbReference>
<reference evidence="1 2" key="1">
    <citation type="submission" date="2015-09" db="EMBL/GenBank/DDBJ databases">
        <authorList>
            <consortium name="Pathogen Informatics"/>
        </authorList>
    </citation>
    <scope>NUCLEOTIDE SEQUENCE [LARGE SCALE GENOMIC DNA]</scope>
    <source>
        <strain evidence="1 2">2789STDY5834858</strain>
    </source>
</reference>
<name>A0ABM9UMT8_SARVE</name>
<dbReference type="SUPFAM" id="SSF50814">
    <property type="entry name" value="Lipocalins"/>
    <property type="match status" value="1"/>
</dbReference>
<protein>
    <submittedName>
        <fullName evidence="1">Phenolic acid decarboxylase padC</fullName>
        <ecNumber evidence="1">4.1.1.-</ecNumber>
    </submittedName>
</protein>
<gene>
    <name evidence="1" type="primary">padC_2</name>
    <name evidence="1" type="ORF">ERS852473_00483</name>
</gene>
<proteinExistence type="predicted"/>
<sequence length="163" mass="19313">MKNFLGHHIIYTYDNGWEYEIYIKNQTTIDYRIHSGMVDGRWVKDQKVDIVKLTDGIYKVSWTEPTGTDVCLDFILSENKTHGSAFFPKWVHEHPEITVCFQNDFIPVMEESRLKYDTYPKFELYEFSTITYNKYVGENDESIISVAPYKGMTDEIRDGKFYK</sequence>
<dbReference type="PIRSF" id="PIRSF011561">
    <property type="entry name" value="PAD"/>
    <property type="match status" value="1"/>
</dbReference>
<dbReference type="EMBL" id="CYZR01000002">
    <property type="protein sequence ID" value="CUN56223.1"/>
    <property type="molecule type" value="Genomic_DNA"/>
</dbReference>
<organism evidence="1 2">
    <name type="scientific">Sarcina ventriculi</name>
    <name type="common">Clostridium ventriculi</name>
    <dbReference type="NCBI Taxonomy" id="1267"/>
    <lineage>
        <taxon>Bacteria</taxon>
        <taxon>Bacillati</taxon>
        <taxon>Bacillota</taxon>
        <taxon>Clostridia</taxon>
        <taxon>Eubacteriales</taxon>
        <taxon>Clostridiaceae</taxon>
        <taxon>Sarcina</taxon>
    </lineage>
</organism>
<dbReference type="InterPro" id="IPR008729">
    <property type="entry name" value="PA_de_COase"/>
</dbReference>
<dbReference type="EC" id="4.1.1.-" evidence="1"/>
<dbReference type="PANTHER" id="PTHR40087">
    <property type="entry name" value="PHENOLIC ACID DECARBOXYLASE PADC"/>
    <property type="match status" value="1"/>
</dbReference>